<dbReference type="GO" id="GO:0051539">
    <property type="term" value="F:4 iron, 4 sulfur cluster binding"/>
    <property type="evidence" value="ECO:0007669"/>
    <property type="project" value="UniProtKB-KW"/>
</dbReference>
<feature type="binding site" evidence="10">
    <location>
        <position position="407"/>
    </location>
    <ligand>
        <name>[4Fe-4S] cluster</name>
        <dbReference type="ChEBI" id="CHEBI:49883"/>
        <note>4Fe-4S-S-AdoMet</note>
    </ligand>
</feature>
<accession>A0A8T3VGZ2</accession>
<evidence type="ECO:0000256" key="1">
    <source>
        <dbReference type="ARBA" id="ARBA00003175"/>
    </source>
</evidence>
<dbReference type="InterPro" id="IPR002817">
    <property type="entry name" value="ThiC/BzaA/B"/>
</dbReference>
<comment type="pathway">
    <text evidence="10">Cofactor biosynthesis; thiamine diphosphate biosynthesis.</text>
</comment>
<sequence>MTQISDAKKGILTDEMKHVAEIENVSEDFILKSVAEGTIVIPSNVNRDIEASGIGAGLRTKVNATVGTSTDIVDFDEEVLKAQIAIDNGADCLMELSIGGDLDVIRRRVLDMSPLPVGSVPVYQAAIETIREEGSVIYMDEDKLFNTIEKQAKDGIDFMAVHSSINIETLTRLKRQGRVTGLVSRGGSFMSGWIVENERENPLYENFDYVLEIAKEHDVVLSLANGMRAGSIADSTDRAQIQELIILGELIDRSREAGVQCMIEGPGHIPINEIPTNVMIQKKMCSNAPFYMLGPIVCDVAPGYDHIVSSIGAASSAKAGADFICYVTPAEHLALPSPEDVKEGVIATKIGAYAGDLASGQIDGSQDLAMAEARKKLDWEAQYACAMFPEAARAKRDQRPPEDEDACTMCGNFCAVKIVNEWLDQSDSDLIK</sequence>
<evidence type="ECO:0000256" key="3">
    <source>
        <dbReference type="ARBA" id="ARBA00022691"/>
    </source>
</evidence>
<keyword evidence="4 10" id="KW-0479">Metal-binding</keyword>
<feature type="binding site" evidence="10">
    <location>
        <position position="94"/>
    </location>
    <ligand>
        <name>substrate</name>
    </ligand>
</feature>
<evidence type="ECO:0000256" key="8">
    <source>
        <dbReference type="ARBA" id="ARBA00023014"/>
    </source>
</evidence>
<dbReference type="EMBL" id="SUTF01000001">
    <property type="protein sequence ID" value="MBE6509857.1"/>
    <property type="molecule type" value="Genomic_DNA"/>
</dbReference>
<dbReference type="InterPro" id="IPR037509">
    <property type="entry name" value="ThiC"/>
</dbReference>
<dbReference type="GO" id="GO:0070284">
    <property type="term" value="F:phosphomethylpyrimidine synthase activity"/>
    <property type="evidence" value="ECO:0007669"/>
    <property type="project" value="UniProtKB-EC"/>
</dbReference>
<dbReference type="NCBIfam" id="TIGR00190">
    <property type="entry name" value="thiC"/>
    <property type="match status" value="1"/>
</dbReference>
<dbReference type="Gene3D" id="3.20.20.540">
    <property type="entry name" value="Radical SAM ThiC family, central domain"/>
    <property type="match status" value="1"/>
</dbReference>
<keyword evidence="3 10" id="KW-0949">S-adenosyl-L-methionine</keyword>
<keyword evidence="9 10" id="KW-0456">Lyase</keyword>
<feature type="binding site" evidence="10">
    <location>
        <position position="162"/>
    </location>
    <ligand>
        <name>substrate</name>
    </ligand>
</feature>
<feature type="binding site" evidence="10">
    <location>
        <position position="291"/>
    </location>
    <ligand>
        <name>substrate</name>
    </ligand>
</feature>
<dbReference type="NCBIfam" id="NF009895">
    <property type="entry name" value="PRK13352.1"/>
    <property type="match status" value="1"/>
</dbReference>
<feature type="binding site" evidence="10">
    <location>
        <position position="410"/>
    </location>
    <ligand>
        <name>[4Fe-4S] cluster</name>
        <dbReference type="ChEBI" id="CHEBI:49883"/>
        <note>4Fe-4S-S-AdoMet</note>
    </ligand>
</feature>
<dbReference type="Proteomes" id="UP000713479">
    <property type="component" value="Unassembled WGS sequence"/>
</dbReference>
<protein>
    <recommendedName>
        <fullName evidence="10">Phosphomethylpyrimidine synthase</fullName>
        <ecNumber evidence="10">4.1.99.17</ecNumber>
    </recommendedName>
    <alternativeName>
        <fullName evidence="10">Hydroxymethylpyrimidine phosphate synthase</fullName>
        <shortName evidence="10">HMP-P synthase</shortName>
        <shortName evidence="10">HMP-phosphate synthase</shortName>
        <shortName evidence="10">HMPP synthase</shortName>
    </alternativeName>
    <alternativeName>
        <fullName evidence="10">Thiamine biosynthesis protein ThiC</fullName>
    </alternativeName>
</protein>
<keyword evidence="2 10" id="KW-0004">4Fe-4S</keyword>
<keyword evidence="5 10" id="KW-0862">Zinc</keyword>
<proteinExistence type="inferred from homology"/>
<dbReference type="GO" id="GO:0008270">
    <property type="term" value="F:zinc ion binding"/>
    <property type="evidence" value="ECO:0007669"/>
    <property type="project" value="UniProtKB-UniRule"/>
</dbReference>
<comment type="function">
    <text evidence="1 10">Catalyzes the synthesis of the hydroxymethylpyrimidine phosphate (HMP-P) moiety of thiamine from aminoimidazole ribotide (AIR) in a radical S-adenosyl-L-methionine (SAM)-dependent reaction.</text>
</comment>
<dbReference type="PANTHER" id="PTHR30557:SF1">
    <property type="entry name" value="PHOSPHOMETHYLPYRIMIDINE SYNTHASE, CHLOROPLASTIC"/>
    <property type="match status" value="1"/>
</dbReference>
<comment type="catalytic activity">
    <reaction evidence="10">
        <text>5-amino-1-(5-phospho-beta-D-ribosyl)imidazole + S-adenosyl-L-methionine = 4-amino-2-methyl-5-(phosphooxymethyl)pyrimidine + CO + 5'-deoxyadenosine + formate + L-methionine + 3 H(+)</text>
        <dbReference type="Rhea" id="RHEA:24840"/>
        <dbReference type="ChEBI" id="CHEBI:15378"/>
        <dbReference type="ChEBI" id="CHEBI:15740"/>
        <dbReference type="ChEBI" id="CHEBI:17245"/>
        <dbReference type="ChEBI" id="CHEBI:17319"/>
        <dbReference type="ChEBI" id="CHEBI:57844"/>
        <dbReference type="ChEBI" id="CHEBI:58354"/>
        <dbReference type="ChEBI" id="CHEBI:59789"/>
        <dbReference type="ChEBI" id="CHEBI:137981"/>
        <dbReference type="EC" id="4.1.99.17"/>
    </reaction>
</comment>
<gene>
    <name evidence="10 11" type="primary">thiC</name>
    <name evidence="11" type="ORF">E7Z74_01095</name>
</gene>
<keyword evidence="7 10" id="KW-0408">Iron</keyword>
<dbReference type="Pfam" id="PF01964">
    <property type="entry name" value="ThiC_Rad_SAM"/>
    <property type="match status" value="1"/>
</dbReference>
<dbReference type="HAMAP" id="MF_00089">
    <property type="entry name" value="ThiC"/>
    <property type="match status" value="1"/>
</dbReference>
<evidence type="ECO:0000256" key="5">
    <source>
        <dbReference type="ARBA" id="ARBA00022833"/>
    </source>
</evidence>
<dbReference type="SFLD" id="SFLDS00113">
    <property type="entry name" value="Radical_SAM_Phosphomethylpyrim"/>
    <property type="match status" value="1"/>
</dbReference>
<reference evidence="11" key="1">
    <citation type="submission" date="2019-04" db="EMBL/GenBank/DDBJ databases">
        <title>Evolution of Biomass-Degrading Anaerobic Consortia Revealed by Metagenomics.</title>
        <authorList>
            <person name="Peng X."/>
        </authorList>
    </citation>
    <scope>NUCLEOTIDE SEQUENCE</scope>
    <source>
        <strain evidence="11">SIG13</strain>
    </source>
</reference>
<feature type="binding site" evidence="10">
    <location>
        <position position="123"/>
    </location>
    <ligand>
        <name>substrate</name>
    </ligand>
</feature>
<dbReference type="GO" id="GO:0009228">
    <property type="term" value="P:thiamine biosynthetic process"/>
    <property type="evidence" value="ECO:0007669"/>
    <property type="project" value="UniProtKB-UniRule"/>
</dbReference>
<dbReference type="EC" id="4.1.99.17" evidence="10"/>
<dbReference type="SFLD" id="SFLDF00407">
    <property type="entry name" value="phosphomethylpyrimidine_syntha"/>
    <property type="match status" value="1"/>
</dbReference>
<name>A0A8T3VGZ2_9EURY</name>
<evidence type="ECO:0000313" key="12">
    <source>
        <dbReference type="Proteomes" id="UP000713479"/>
    </source>
</evidence>
<keyword evidence="6 10" id="KW-0784">Thiamine biosynthesis</keyword>
<dbReference type="GO" id="GO:0009229">
    <property type="term" value="P:thiamine diphosphate biosynthetic process"/>
    <property type="evidence" value="ECO:0007669"/>
    <property type="project" value="UniProtKB-UniRule"/>
</dbReference>
<dbReference type="InterPro" id="IPR038521">
    <property type="entry name" value="ThiC/Bza_core_dom"/>
</dbReference>
<feature type="binding site" evidence="10">
    <location>
        <begin position="184"/>
        <end position="186"/>
    </location>
    <ligand>
        <name>substrate</name>
    </ligand>
</feature>
<comment type="cofactor">
    <cofactor evidence="10">
        <name>[4Fe-4S] cluster</name>
        <dbReference type="ChEBI" id="CHEBI:49883"/>
    </cofactor>
    <text evidence="10">Binds 1 [4Fe-4S] cluster per subunit. The cluster is coordinated with 3 cysteines and an exchangeable S-adenosyl-L-methionine.</text>
</comment>
<evidence type="ECO:0000256" key="9">
    <source>
        <dbReference type="ARBA" id="ARBA00023239"/>
    </source>
</evidence>
<feature type="binding site" evidence="10">
    <location>
        <begin position="225"/>
        <end position="228"/>
    </location>
    <ligand>
        <name>substrate</name>
    </ligand>
</feature>
<comment type="similarity">
    <text evidence="10">Belongs to the ThiC family.</text>
</comment>
<evidence type="ECO:0000256" key="6">
    <source>
        <dbReference type="ARBA" id="ARBA00022977"/>
    </source>
</evidence>
<comment type="caution">
    <text evidence="10">Lacks conserved residue(s) required for the propagation of feature annotation.</text>
</comment>
<dbReference type="PANTHER" id="PTHR30557">
    <property type="entry name" value="THIAMINE BIOSYNTHESIS PROTEIN THIC"/>
    <property type="match status" value="1"/>
</dbReference>
<evidence type="ECO:0000313" key="11">
    <source>
        <dbReference type="EMBL" id="MBE6509857.1"/>
    </source>
</evidence>
<dbReference type="AlphaFoldDB" id="A0A8T3VGZ2"/>
<feature type="binding site" evidence="10">
    <location>
        <position position="414"/>
    </location>
    <ligand>
        <name>[4Fe-4S] cluster</name>
        <dbReference type="ChEBI" id="CHEBI:49883"/>
        <note>4Fe-4S-S-AdoMet</note>
    </ligand>
</feature>
<feature type="binding site" evidence="10">
    <location>
        <position position="264"/>
    </location>
    <ligand>
        <name>substrate</name>
    </ligand>
</feature>
<feature type="binding site" evidence="10">
    <location>
        <position position="268"/>
    </location>
    <ligand>
        <name>Zn(2+)</name>
        <dbReference type="ChEBI" id="CHEBI:29105"/>
    </ligand>
</feature>
<comment type="caution">
    <text evidence="11">The sequence shown here is derived from an EMBL/GenBank/DDBJ whole genome shotgun (WGS) entry which is preliminary data.</text>
</comment>
<keyword evidence="8 10" id="KW-0411">Iron-sulfur</keyword>
<dbReference type="SFLD" id="SFLDG01114">
    <property type="entry name" value="phosphomethylpyrimidine_syntha"/>
    <property type="match status" value="1"/>
</dbReference>
<feature type="binding site" evidence="10">
    <location>
        <position position="332"/>
    </location>
    <ligand>
        <name>Zn(2+)</name>
        <dbReference type="ChEBI" id="CHEBI:29105"/>
    </ligand>
</feature>
<organism evidence="11 12">
    <name type="scientific">Methanobrevibacter millerae</name>
    <dbReference type="NCBI Taxonomy" id="230361"/>
    <lineage>
        <taxon>Archaea</taxon>
        <taxon>Methanobacteriati</taxon>
        <taxon>Methanobacteriota</taxon>
        <taxon>Methanomada group</taxon>
        <taxon>Methanobacteria</taxon>
        <taxon>Methanobacteriales</taxon>
        <taxon>Methanobacteriaceae</taxon>
        <taxon>Methanobrevibacter</taxon>
    </lineage>
</organism>
<evidence type="ECO:0000256" key="10">
    <source>
        <dbReference type="HAMAP-Rule" id="MF_00089"/>
    </source>
</evidence>
<evidence type="ECO:0000256" key="4">
    <source>
        <dbReference type="ARBA" id="ARBA00022723"/>
    </source>
</evidence>
<evidence type="ECO:0000256" key="2">
    <source>
        <dbReference type="ARBA" id="ARBA00022485"/>
    </source>
</evidence>
<evidence type="ECO:0000256" key="7">
    <source>
        <dbReference type="ARBA" id="ARBA00023004"/>
    </source>
</evidence>